<reference evidence="3" key="1">
    <citation type="submission" date="2014-04" db="EMBL/GenBank/DDBJ databases">
        <title>Evolutionary Origins and Diversification of the Mycorrhizal Mutualists.</title>
        <authorList>
            <consortium name="DOE Joint Genome Institute"/>
            <consortium name="Mycorrhizal Genomics Consortium"/>
            <person name="Kohler A."/>
            <person name="Kuo A."/>
            <person name="Nagy L.G."/>
            <person name="Floudas D."/>
            <person name="Copeland A."/>
            <person name="Barry K.W."/>
            <person name="Cichocki N."/>
            <person name="Veneault-Fourrey C."/>
            <person name="LaButti K."/>
            <person name="Lindquist E.A."/>
            <person name="Lipzen A."/>
            <person name="Lundell T."/>
            <person name="Morin E."/>
            <person name="Murat C."/>
            <person name="Riley R."/>
            <person name="Ohm R."/>
            <person name="Sun H."/>
            <person name="Tunlid A."/>
            <person name="Henrissat B."/>
            <person name="Grigoriev I.V."/>
            <person name="Hibbett D.S."/>
            <person name="Martin F."/>
        </authorList>
    </citation>
    <scope>NUCLEOTIDE SEQUENCE [LARGE SCALE GENOMIC DNA]</scope>
    <source>
        <strain evidence="3">FD-334 SS-4</strain>
    </source>
</reference>
<proteinExistence type="predicted"/>
<organism evidence="2 3">
    <name type="scientific">Hypholoma sublateritium (strain FD-334 SS-4)</name>
    <dbReference type="NCBI Taxonomy" id="945553"/>
    <lineage>
        <taxon>Eukaryota</taxon>
        <taxon>Fungi</taxon>
        <taxon>Dikarya</taxon>
        <taxon>Basidiomycota</taxon>
        <taxon>Agaricomycotina</taxon>
        <taxon>Agaricomycetes</taxon>
        <taxon>Agaricomycetidae</taxon>
        <taxon>Agaricales</taxon>
        <taxon>Agaricineae</taxon>
        <taxon>Strophariaceae</taxon>
        <taxon>Hypholoma</taxon>
    </lineage>
</organism>
<sequence length="174" mass="18504">MSTRRLFPRTTGTPATEGGDLAPYDMPSFATEPIPGRKPPSHFRAPGLTASSRSAPIIPHRGAIPTHVTSSPCPRTSYAAPEYTTDGHAVAVELPGFSSLAFDGAELPTFTAPDSSIPSRTQTSFEGYFPSERGASPILTPELITLGEEAITTYELLHAAQVADLPPDVMHLPY</sequence>
<evidence type="ECO:0000313" key="2">
    <source>
        <dbReference type="EMBL" id="KJA12563.1"/>
    </source>
</evidence>
<accession>A0A0D2LP32</accession>
<dbReference type="Proteomes" id="UP000054270">
    <property type="component" value="Unassembled WGS sequence"/>
</dbReference>
<evidence type="ECO:0000256" key="1">
    <source>
        <dbReference type="SAM" id="MobiDB-lite"/>
    </source>
</evidence>
<evidence type="ECO:0000313" key="3">
    <source>
        <dbReference type="Proteomes" id="UP000054270"/>
    </source>
</evidence>
<gene>
    <name evidence="2" type="ORF">HYPSUDRAFT_210385</name>
</gene>
<name>A0A0D2LP32_HYPSF</name>
<keyword evidence="3" id="KW-1185">Reference proteome</keyword>
<dbReference type="AlphaFoldDB" id="A0A0D2LP32"/>
<dbReference type="EMBL" id="KN818141">
    <property type="protein sequence ID" value="KJA12563.1"/>
    <property type="molecule type" value="Genomic_DNA"/>
</dbReference>
<feature type="region of interest" description="Disordered" evidence="1">
    <location>
        <begin position="1"/>
        <end position="55"/>
    </location>
</feature>
<protein>
    <submittedName>
        <fullName evidence="2">Uncharacterized protein</fullName>
    </submittedName>
</protein>